<dbReference type="AlphaFoldDB" id="A0A8E0RNJ1"/>
<proteinExistence type="predicted"/>
<dbReference type="GO" id="GO:0004674">
    <property type="term" value="F:protein serine/threonine kinase activity"/>
    <property type="evidence" value="ECO:0007669"/>
    <property type="project" value="UniProtKB-KW"/>
</dbReference>
<comment type="caution">
    <text evidence="1">The sequence shown here is derived from an EMBL/GenBank/DDBJ whole genome shotgun (WGS) entry which is preliminary data.</text>
</comment>
<protein>
    <submittedName>
        <fullName evidence="1">Serine/threonine-protein kinase</fullName>
    </submittedName>
</protein>
<gene>
    <name evidence="1" type="ORF">FBUS_11121</name>
</gene>
<dbReference type="EMBL" id="LUCM01008214">
    <property type="protein sequence ID" value="KAA0188774.1"/>
    <property type="molecule type" value="Genomic_DNA"/>
</dbReference>
<keyword evidence="2" id="KW-1185">Reference proteome</keyword>
<keyword evidence="1" id="KW-0418">Kinase</keyword>
<dbReference type="GO" id="GO:0007200">
    <property type="term" value="P:phospholipase C-activating G protein-coupled receptor signaling pathway"/>
    <property type="evidence" value="ECO:0007669"/>
    <property type="project" value="TreeGrafter"/>
</dbReference>
<dbReference type="GO" id="GO:0035556">
    <property type="term" value="P:intracellular signal transduction"/>
    <property type="evidence" value="ECO:0007669"/>
    <property type="project" value="TreeGrafter"/>
</dbReference>
<dbReference type="Proteomes" id="UP000728185">
    <property type="component" value="Unassembled WGS sequence"/>
</dbReference>
<dbReference type="OrthoDB" id="6257627at2759"/>
<dbReference type="PANTHER" id="PTHR22968">
    <property type="entry name" value="PROTEIN KINASE C, MU"/>
    <property type="match status" value="1"/>
</dbReference>
<evidence type="ECO:0000313" key="1">
    <source>
        <dbReference type="EMBL" id="KAA0188774.1"/>
    </source>
</evidence>
<reference evidence="1" key="1">
    <citation type="submission" date="2019-05" db="EMBL/GenBank/DDBJ databases">
        <title>Annotation for the trematode Fasciolopsis buski.</title>
        <authorList>
            <person name="Choi Y.-J."/>
        </authorList>
    </citation>
    <scope>NUCLEOTIDE SEQUENCE</scope>
    <source>
        <strain evidence="1">HT</strain>
        <tissue evidence="1">Whole worm</tissue>
    </source>
</reference>
<dbReference type="PANTHER" id="PTHR22968:SF24">
    <property type="entry name" value="SERINE_THREONINE-PROTEIN KINASE"/>
    <property type="match status" value="1"/>
</dbReference>
<organism evidence="1 2">
    <name type="scientific">Fasciolopsis buskii</name>
    <dbReference type="NCBI Taxonomy" id="27845"/>
    <lineage>
        <taxon>Eukaryota</taxon>
        <taxon>Metazoa</taxon>
        <taxon>Spiralia</taxon>
        <taxon>Lophotrochozoa</taxon>
        <taxon>Platyhelminthes</taxon>
        <taxon>Trematoda</taxon>
        <taxon>Digenea</taxon>
        <taxon>Plagiorchiida</taxon>
        <taxon>Echinostomata</taxon>
        <taxon>Echinostomatoidea</taxon>
        <taxon>Fasciolidae</taxon>
        <taxon>Fasciolopsis</taxon>
    </lineage>
</organism>
<accession>A0A8E0RNJ1</accession>
<keyword evidence="1" id="KW-0808">Transferase</keyword>
<dbReference type="GO" id="GO:0008270">
    <property type="term" value="F:zinc ion binding"/>
    <property type="evidence" value="ECO:0007669"/>
    <property type="project" value="UniProtKB-KW"/>
</dbReference>
<name>A0A8E0RNJ1_9TREM</name>
<sequence length="130" mass="15729">MTLRRFNFRYDHKQHRFLFPATDLITHLLQVRMRKRYSVERSLNHIWMQDYICWCDLRRLETIVGNGSRFLTTSADDTRWENFRERINKRHVEENQKLITGVAGDSLPTWQQMGWSGSVNANPIYWHSTE</sequence>
<dbReference type="GO" id="GO:0005829">
    <property type="term" value="C:cytosol"/>
    <property type="evidence" value="ECO:0007669"/>
    <property type="project" value="TreeGrafter"/>
</dbReference>
<evidence type="ECO:0000313" key="2">
    <source>
        <dbReference type="Proteomes" id="UP000728185"/>
    </source>
</evidence>